<gene>
    <name evidence="2" type="ORF">DFJ67_4349</name>
</gene>
<dbReference type="Gene3D" id="3.40.50.720">
    <property type="entry name" value="NAD(P)-binding Rossmann-like Domain"/>
    <property type="match status" value="1"/>
</dbReference>
<dbReference type="InterPro" id="IPR036291">
    <property type="entry name" value="NAD(P)-bd_dom_sf"/>
</dbReference>
<dbReference type="Proteomes" id="UP000256913">
    <property type="component" value="Unassembled WGS sequence"/>
</dbReference>
<keyword evidence="3" id="KW-1185">Reference proteome</keyword>
<dbReference type="PANTHER" id="PTHR32487">
    <property type="entry name" value="3-OXO-DELTA(4,5)-STEROID 5-BETA-REDUCTASE"/>
    <property type="match status" value="1"/>
</dbReference>
<dbReference type="Pfam" id="PF22917">
    <property type="entry name" value="PRISE"/>
    <property type="match status" value="1"/>
</dbReference>
<dbReference type="RefSeq" id="WP_116069632.1">
    <property type="nucleotide sequence ID" value="NZ_BONB01000082.1"/>
</dbReference>
<dbReference type="OrthoDB" id="4392084at2"/>
<evidence type="ECO:0000313" key="3">
    <source>
        <dbReference type="Proteomes" id="UP000256913"/>
    </source>
</evidence>
<dbReference type="InterPro" id="IPR055222">
    <property type="entry name" value="PRISE-like_Rossmann-fold"/>
</dbReference>
<feature type="domain" description="PRISE-like Rossmann-fold" evidence="1">
    <location>
        <begin position="87"/>
        <end position="290"/>
    </location>
</feature>
<sequence>MTIALAGATGIVGRGYLERMAGRDVRILALGRRAPAAQANVTHLPVDLTRPDQVAALAPRLADVEQLVYAAVSDDPGNVVAGWNTDAHVDRNRSMLAALLDVLEAAAPRLRDVLVLQGTKAYGTTLGRFPLPARESDPRPPVVNFYWAQEDLLRTRDAAWRWTILRPTAVVGVAEKCAINILGSVAVYATVLKETGSALHFPGTHDHPVWQLVDNHLLGEAIDWCLNRPGSGNEIFNVSNGDATDWGSLWPVIAEHFKMPVGPPRPVRLAEVMPARQALWAEIARKHGLANPVMADLVSWEVLDGHTRRDHNAYVSTLKIRGAGFDGFRDSIETVTEKLSLLAAEGLIPRY</sequence>
<evidence type="ECO:0000259" key="1">
    <source>
        <dbReference type="Pfam" id="PF22917"/>
    </source>
</evidence>
<dbReference type="SUPFAM" id="SSF51735">
    <property type="entry name" value="NAD(P)-binding Rossmann-fold domains"/>
    <property type="match status" value="1"/>
</dbReference>
<evidence type="ECO:0000313" key="2">
    <source>
        <dbReference type="EMBL" id="REF98332.1"/>
    </source>
</evidence>
<comment type="caution">
    <text evidence="2">The sequence shown here is derived from an EMBL/GenBank/DDBJ whole genome shotgun (WGS) entry which is preliminary data.</text>
</comment>
<proteinExistence type="predicted"/>
<dbReference type="EMBL" id="QUMQ01000001">
    <property type="protein sequence ID" value="REF98332.1"/>
    <property type="molecule type" value="Genomic_DNA"/>
</dbReference>
<dbReference type="AlphaFoldDB" id="A0A3D9ZPB0"/>
<accession>A0A3D9ZPB0</accession>
<protein>
    <submittedName>
        <fullName evidence="2">Nucleoside-diphosphate-sugar epimerase</fullName>
    </submittedName>
</protein>
<dbReference type="PANTHER" id="PTHR32487:SF0">
    <property type="entry name" value="3-OXO-DELTA(4,5)-STEROID 5-BETA-REDUCTASE"/>
    <property type="match status" value="1"/>
</dbReference>
<reference evidence="2 3" key="1">
    <citation type="submission" date="2018-08" db="EMBL/GenBank/DDBJ databases">
        <title>Sequencing the genomes of 1000 actinobacteria strains.</title>
        <authorList>
            <person name="Klenk H.-P."/>
        </authorList>
    </citation>
    <scope>NUCLEOTIDE SEQUENCE [LARGE SCALE GENOMIC DNA]</scope>
    <source>
        <strain evidence="2 3">DSM 44099</strain>
    </source>
</reference>
<name>A0A3D9ZPB0_9ACTN</name>
<organism evidence="2 3">
    <name type="scientific">Asanoa ferruginea</name>
    <dbReference type="NCBI Taxonomy" id="53367"/>
    <lineage>
        <taxon>Bacteria</taxon>
        <taxon>Bacillati</taxon>
        <taxon>Actinomycetota</taxon>
        <taxon>Actinomycetes</taxon>
        <taxon>Micromonosporales</taxon>
        <taxon>Micromonosporaceae</taxon>
        <taxon>Asanoa</taxon>
    </lineage>
</organism>